<dbReference type="Pfam" id="PF20157">
    <property type="entry name" value="Maf_flag10_N"/>
    <property type="match status" value="2"/>
</dbReference>
<proteinExistence type="predicted"/>
<feature type="domain" description="Glycosyltransferase Maf N-terminal" evidence="2">
    <location>
        <begin position="32"/>
        <end position="244"/>
    </location>
</feature>
<comment type="caution">
    <text evidence="3">The sequence shown here is derived from an EMBL/GenBank/DDBJ whole genome shotgun (WGS) entry which is preliminary data.</text>
</comment>
<organism evidence="3 4">
    <name type="scientific">Alteromonas salexigens</name>
    <dbReference type="NCBI Taxonomy" id="2982530"/>
    <lineage>
        <taxon>Bacteria</taxon>
        <taxon>Pseudomonadati</taxon>
        <taxon>Pseudomonadota</taxon>
        <taxon>Gammaproteobacteria</taxon>
        <taxon>Alteromonadales</taxon>
        <taxon>Alteromonadaceae</taxon>
        <taxon>Alteromonas/Salinimonas group</taxon>
        <taxon>Alteromonas</taxon>
    </lineage>
</organism>
<evidence type="ECO:0000313" key="3">
    <source>
        <dbReference type="EMBL" id="MCU7554994.1"/>
    </source>
</evidence>
<evidence type="ECO:0000259" key="2">
    <source>
        <dbReference type="Pfam" id="PF20157"/>
    </source>
</evidence>
<protein>
    <submittedName>
        <fullName evidence="3">DUF115 domain-containing protein</fullName>
    </submittedName>
</protein>
<evidence type="ECO:0000259" key="1">
    <source>
        <dbReference type="Pfam" id="PF01973"/>
    </source>
</evidence>
<sequence>MLKNIKLHVHNDESVQSRLEAELALTMQRHLKENIQAFKVSIPSLVSYIETAGSQNISLFCNKNGEPNIVDYGLGRVLYGLNPKREIVKQLDHFLSNSMRVDMHGEQEPVPKISVSGPNLATYQQYQRYNVCPAQVDVLVVLGIGLAEHIKLLLTERKIKNLVIYEPEVQYFSCSAMVGPWKDILSLARENGTAIFVQLNKDGRDLVSDMNELNGHVSFDNFFVYQHYNNPVFTSICHDLRTRSWRAISKDGLRIKTTYTKADFEPRWLQPVDLSEAALSDQSENKFQANLAAFKRYFPDIYEQFSSYTPDNWHAVKVARDEYNLLNATSLNTWYGESPKAESELAFTAYASHPNRDGLVLGYNGTKLRHYLHYKFVLECDSLLDDISERQGALPDTIKSLIMFGMGTGYQLQTLLERHDVEKLFLCEPNKDFFYASLFAIDWAGILAKIDDSGFRIYINIGDDGTNLFRDLLNQFYAIGPYNLAHTYFYQAYYNAELNSAISQLREQLQIVISMGEYFDHAYYGINHTVEGIARNYRHLISNPHTLFTGEQKECPVFIVGNGPSLDYSLETIKAHQHEAIVISCGTALQVLHRNGIVPDYHAEIEQNRSTYDWAIRLGDAEYLKQVTLLSCNGIHPDTCDLYKAVFIGFKDGESSTVSNMNVLGEERFSVLRNAFPTVSNFALNLVTLMGFKQIYLFGVDLGFIDKKHHHSKASGYYDSNGQPLYDYEEKNNTGLVVPGNFAKVVSTKHEFKISRVFMEELLNTYSGDCYNTSNGAKIKGTQPLAIDNILILSSGELKQQVKEAIGKHAFISCEQPNYKKTFAEHYRTEVVREQLQVIEQQIDATIKGDKKVEWLIEFIKNAMFTAYKQQRSLLFYYLYGTMNFANAFLLKVTAADNNENALTDALSIVKKRFSQFAVKINSDDFSFDITSSFCGLREREFLRNLSLNSPPLIKVGRHVRGLTTIVNMDYATWFESEPEPTQCSLADCDIILSDDHHVLERINVVDSSGPRLLSLTDQSCEWQPQQQRNTSYVCTVSLPDFDTDEEGILAGRLPVMNNKMFEILVKKCFLLIENAVWFIPRYGFVDGSREHALAWLNSMVHHFTSVDEFLVFPGYIAIPRDKSSVVLTDALGNRGEWVNEKLNAEYLIAETVTKKEFLRLKQTFHVPLTSRSE</sequence>
<feature type="domain" description="Glycosyltransferase Maf N-terminal" evidence="2">
    <location>
        <begin position="286"/>
        <end position="514"/>
    </location>
</feature>
<dbReference type="RefSeq" id="WP_262994218.1">
    <property type="nucleotide sequence ID" value="NZ_JAOTJC010000008.1"/>
</dbReference>
<dbReference type="InterPro" id="IPR002826">
    <property type="entry name" value="MptE-like"/>
</dbReference>
<dbReference type="PANTHER" id="PTHR41786:SF1">
    <property type="entry name" value="6-HYDROXYMETHYLPTERIN DIPHOSPHOKINASE MPTE-LIKE DOMAIN-CONTAINING PROTEIN"/>
    <property type="match status" value="1"/>
</dbReference>
<keyword evidence="4" id="KW-1185">Reference proteome</keyword>
<reference evidence="4" key="1">
    <citation type="submission" date="2023-07" db="EMBL/GenBank/DDBJ databases">
        <title>Study on multiphase classification of strain Alteromonas salexigens isolated from the Yellow Sea.</title>
        <authorList>
            <person name="Sun L."/>
        </authorList>
    </citation>
    <scope>NUCLEOTIDE SEQUENCE [LARGE SCALE GENOMIC DNA]</scope>
    <source>
        <strain evidence="4">ASW11-19</strain>
    </source>
</reference>
<dbReference type="PANTHER" id="PTHR41786">
    <property type="entry name" value="MOTILITY ACCESSORY FACTOR MAF"/>
    <property type="match status" value="1"/>
</dbReference>
<dbReference type="Pfam" id="PF01973">
    <property type="entry name" value="MptE-like"/>
    <property type="match status" value="1"/>
</dbReference>
<name>A0ABT2VPJ5_9ALTE</name>
<evidence type="ECO:0000313" key="4">
    <source>
        <dbReference type="Proteomes" id="UP001209257"/>
    </source>
</evidence>
<dbReference type="Gene3D" id="3.90.1480.10">
    <property type="entry name" value="Alpha-2,3-sialyltransferase"/>
    <property type="match status" value="1"/>
</dbReference>
<feature type="domain" description="6-hydroxymethylpterin diphosphokinase MptE-like" evidence="1">
    <location>
        <begin position="534"/>
        <end position="706"/>
    </location>
</feature>
<dbReference type="Proteomes" id="UP001209257">
    <property type="component" value="Unassembled WGS sequence"/>
</dbReference>
<gene>
    <name evidence="3" type="ORF">OCL06_10315</name>
</gene>
<dbReference type="EMBL" id="JAOTJC010000008">
    <property type="protein sequence ID" value="MCU7554994.1"/>
    <property type="molecule type" value="Genomic_DNA"/>
</dbReference>
<dbReference type="InterPro" id="IPR045376">
    <property type="entry name" value="Maf_N"/>
</dbReference>
<accession>A0ABT2VPJ5</accession>